<feature type="region of interest" description="Disordered" evidence="1">
    <location>
        <begin position="29"/>
        <end position="51"/>
    </location>
</feature>
<keyword evidence="3" id="KW-1185">Reference proteome</keyword>
<organism evidence="2 3">
    <name type="scientific">Thermococcus siculi</name>
    <dbReference type="NCBI Taxonomy" id="72803"/>
    <lineage>
        <taxon>Archaea</taxon>
        <taxon>Methanobacteriati</taxon>
        <taxon>Methanobacteriota</taxon>
        <taxon>Thermococci</taxon>
        <taxon>Thermococcales</taxon>
        <taxon>Thermococcaceae</taxon>
        <taxon>Thermococcus</taxon>
    </lineage>
</organism>
<evidence type="ECO:0000313" key="3">
    <source>
        <dbReference type="Proteomes" id="UP000250125"/>
    </source>
</evidence>
<dbReference type="KEGG" id="tsl:A3L11_01080"/>
<dbReference type="Proteomes" id="UP000250125">
    <property type="component" value="Chromosome"/>
</dbReference>
<name>A0A2Z2MJE6_9EURY</name>
<reference evidence="2 3" key="1">
    <citation type="submission" date="2016-04" db="EMBL/GenBank/DDBJ databases">
        <title>Complete genome sequence of Thermococcus siculi type strain RG-20.</title>
        <authorList>
            <person name="Oger P.M."/>
        </authorList>
    </citation>
    <scope>NUCLEOTIDE SEQUENCE [LARGE SCALE GENOMIC DNA]</scope>
    <source>
        <strain evidence="2 3">RG-20</strain>
    </source>
</reference>
<protein>
    <submittedName>
        <fullName evidence="2">CopG family transcriptional regulator</fullName>
    </submittedName>
</protein>
<sequence>MGGPPRPFQSSRERWSNLSKDKIPKLFDGSVNELTKPSKPKREDRPLKSKDLKKEKMQKTLYISRDMNRKLIELYADEGRRQSVIVEDAVNLYYYLKLALGDKKFNELLSAAKREDPDFLRGYMEKFKL</sequence>
<proteinExistence type="predicted"/>
<accession>A0A2Z2MJE6</accession>
<gene>
    <name evidence="2" type="ORF">A3L11_01080</name>
</gene>
<feature type="compositionally biased region" description="Basic and acidic residues" evidence="1">
    <location>
        <begin position="40"/>
        <end position="51"/>
    </location>
</feature>
<evidence type="ECO:0000313" key="2">
    <source>
        <dbReference type="EMBL" id="ASJ07888.1"/>
    </source>
</evidence>
<feature type="compositionally biased region" description="Basic and acidic residues" evidence="1">
    <location>
        <begin position="11"/>
        <end position="20"/>
    </location>
</feature>
<feature type="region of interest" description="Disordered" evidence="1">
    <location>
        <begin position="1"/>
        <end position="20"/>
    </location>
</feature>
<evidence type="ECO:0000256" key="1">
    <source>
        <dbReference type="SAM" id="MobiDB-lite"/>
    </source>
</evidence>
<dbReference type="EMBL" id="CP015103">
    <property type="protein sequence ID" value="ASJ07888.1"/>
    <property type="molecule type" value="Genomic_DNA"/>
</dbReference>
<dbReference type="AlphaFoldDB" id="A0A2Z2MJE6"/>